<proteinExistence type="predicted"/>
<comment type="caution">
    <text evidence="2">The sequence shown here is derived from an EMBL/GenBank/DDBJ whole genome shotgun (WGS) entry which is preliminary data.</text>
</comment>
<feature type="transmembrane region" description="Helical" evidence="1">
    <location>
        <begin position="103"/>
        <end position="122"/>
    </location>
</feature>
<sequence>MQKAFISFLECASNLGGLGRKLIRVAILIIFVWIGGLKFANYEANGIIPFVANSPLMSFFLKDANNKVTNDEGKTVKEYTLNKVPEGKYDQAKHDWHVENRTYLFSHGLGILIMTIGILVFLGLFSPYLGIIGEVLCIIMTLGTLSFLITTPETWVHASPEALAAGEWANGFPFLSGAGRLVIKDTAILAGAVVLLSESAGKILARLKK</sequence>
<organism evidence="2 3">
    <name type="scientific">Porphyromonas pasteri</name>
    <dbReference type="NCBI Taxonomy" id="1583331"/>
    <lineage>
        <taxon>Bacteria</taxon>
        <taxon>Pseudomonadati</taxon>
        <taxon>Bacteroidota</taxon>
        <taxon>Bacteroidia</taxon>
        <taxon>Bacteroidales</taxon>
        <taxon>Porphyromonadaceae</taxon>
        <taxon>Porphyromonas</taxon>
    </lineage>
</organism>
<keyword evidence="3" id="KW-1185">Reference proteome</keyword>
<gene>
    <name evidence="2" type="ORF">GCM10007088_02630</name>
</gene>
<dbReference type="Proteomes" id="UP000653477">
    <property type="component" value="Unassembled WGS sequence"/>
</dbReference>
<protein>
    <submittedName>
        <fullName evidence="2">Membrane protein</fullName>
    </submittedName>
</protein>
<dbReference type="RefSeq" id="WP_188807365.1">
    <property type="nucleotide sequence ID" value="NZ_BMPU01000001.1"/>
</dbReference>
<dbReference type="PANTHER" id="PTHR40106:SF1">
    <property type="entry name" value="INNER MEMBRANE PROTEIN RCLC"/>
    <property type="match status" value="1"/>
</dbReference>
<dbReference type="Pfam" id="PF04224">
    <property type="entry name" value="DUF417"/>
    <property type="match status" value="1"/>
</dbReference>
<keyword evidence="1" id="KW-1133">Transmembrane helix</keyword>
<accession>A0ABQ2H677</accession>
<dbReference type="EMBL" id="BMPU01000001">
    <property type="protein sequence ID" value="GGM47365.1"/>
    <property type="molecule type" value="Genomic_DNA"/>
</dbReference>
<feature type="transmembrane region" description="Helical" evidence="1">
    <location>
        <begin position="128"/>
        <end position="149"/>
    </location>
</feature>
<feature type="transmembrane region" description="Helical" evidence="1">
    <location>
        <begin position="22"/>
        <end position="40"/>
    </location>
</feature>
<reference evidence="3" key="1">
    <citation type="journal article" date="2019" name="Int. J. Syst. Evol. Microbiol.">
        <title>The Global Catalogue of Microorganisms (GCM) 10K type strain sequencing project: providing services to taxonomists for standard genome sequencing and annotation.</title>
        <authorList>
            <consortium name="The Broad Institute Genomics Platform"/>
            <consortium name="The Broad Institute Genome Sequencing Center for Infectious Disease"/>
            <person name="Wu L."/>
            <person name="Ma J."/>
        </authorList>
    </citation>
    <scope>NUCLEOTIDE SEQUENCE [LARGE SCALE GENOMIC DNA]</scope>
    <source>
        <strain evidence="3">JCM 30531</strain>
    </source>
</reference>
<name>A0ABQ2H677_9PORP</name>
<dbReference type="PANTHER" id="PTHR40106">
    <property type="entry name" value="INNER MEMBRANE PROTEIN RCLC"/>
    <property type="match status" value="1"/>
</dbReference>
<evidence type="ECO:0000313" key="2">
    <source>
        <dbReference type="EMBL" id="GGM47365.1"/>
    </source>
</evidence>
<evidence type="ECO:0000256" key="1">
    <source>
        <dbReference type="SAM" id="Phobius"/>
    </source>
</evidence>
<keyword evidence="1" id="KW-0812">Transmembrane</keyword>
<keyword evidence="1" id="KW-0472">Membrane</keyword>
<dbReference type="InterPro" id="IPR007339">
    <property type="entry name" value="RclC-like"/>
</dbReference>
<evidence type="ECO:0000313" key="3">
    <source>
        <dbReference type="Proteomes" id="UP000653477"/>
    </source>
</evidence>